<evidence type="ECO:0000313" key="2">
    <source>
        <dbReference type="EMBL" id="SER35057.1"/>
    </source>
</evidence>
<reference evidence="2 3" key="1">
    <citation type="submission" date="2016-10" db="EMBL/GenBank/DDBJ databases">
        <authorList>
            <person name="de Groot N.N."/>
        </authorList>
    </citation>
    <scope>NUCLEOTIDE SEQUENCE [LARGE SCALE GENOMIC DNA]</scope>
    <source>
        <strain evidence="2 3">DSM 22558</strain>
    </source>
</reference>
<gene>
    <name evidence="2" type="ORF">SAMN05216589_0282</name>
</gene>
<name>A0A1H9NH06_9GAMM</name>
<accession>A0A1H9NH06</accession>
<dbReference type="EMBL" id="FOGN01000001">
    <property type="protein sequence ID" value="SER35057.1"/>
    <property type="molecule type" value="Genomic_DNA"/>
</dbReference>
<dbReference type="AlphaFoldDB" id="A0A1H9NH06"/>
<proteinExistence type="predicted"/>
<sequence>MHNSMLAEYRDIERRIEEEQTRLKSLLEDEILKKRTRI</sequence>
<feature type="coiled-coil region" evidence="1">
    <location>
        <begin position="2"/>
        <end position="29"/>
    </location>
</feature>
<dbReference type="Proteomes" id="UP000186904">
    <property type="component" value="Unassembled WGS sequence"/>
</dbReference>
<evidence type="ECO:0000313" key="3">
    <source>
        <dbReference type="Proteomes" id="UP000186904"/>
    </source>
</evidence>
<keyword evidence="1" id="KW-0175">Coiled coil</keyword>
<organism evidence="2 3">
    <name type="scientific">Halopseudomonas bauzanensis</name>
    <dbReference type="NCBI Taxonomy" id="653930"/>
    <lineage>
        <taxon>Bacteria</taxon>
        <taxon>Pseudomonadati</taxon>
        <taxon>Pseudomonadota</taxon>
        <taxon>Gammaproteobacteria</taxon>
        <taxon>Pseudomonadales</taxon>
        <taxon>Pseudomonadaceae</taxon>
        <taxon>Halopseudomonas</taxon>
    </lineage>
</organism>
<protein>
    <submittedName>
        <fullName evidence="2">Uncharacterized protein</fullName>
    </submittedName>
</protein>
<evidence type="ECO:0000256" key="1">
    <source>
        <dbReference type="SAM" id="Coils"/>
    </source>
</evidence>